<evidence type="ECO:0000313" key="2">
    <source>
        <dbReference type="EMBL" id="WFD25569.1"/>
    </source>
</evidence>
<sequence>MIATPTLEAPPPSAGREAPAWIWAPSVPPTHAPSAASSATSPYWDMGLPTGQSPHRYMMYRPDTEPGVAPAPNLMPTPTAMYPFPMAMHTDPASVSRMSNPAVGGYAMVPLSGFPMLDAPSFPMLMQVPPVPPYTMPGGDRAPDADGRPTAFPDTWAPISHPEVAAPESRMPNMDDLLALSRQAQLEADGGPNANVFVCPHCEKRYVGKHARSIWRRHLQDKHAIPLSVQPRRTRWDRDANRPRNAAERRERMLESKRRWARKKREQERRLAAAESESVSASDVAPTDAAVSVTPPDDAPQAPAPAPAPARETLMERVPPSESNVRARTTTVARPPSACAGTGGTVPPPAAVLHPTPRRALAPRDMNVMASARRNELAKSPSMLDAKMFMPSPMQSTPLRHAFAHMSAFPMPSPTESRLLPESARRPPPGMPPLSAKRASKGARGDQFSSPQHLNLTQSLGLAPHSSVKGSSHYGGLYGTHGAMTPMGATGTPLGRMPLGLTPTIGGLLRGSTGLGDVSGSGFLGASDLSGCMMGLPSLDSPRRSSSRRGLRTSGGFHSSSERDDDAEEDDGELRIVSPSLRQRVRGASKATLHPTPSKNSSPLCHTTSAPRPRTPRRTPRLR</sequence>
<organism evidence="2 3">
    <name type="scientific">Malassezia nana</name>
    <dbReference type="NCBI Taxonomy" id="180528"/>
    <lineage>
        <taxon>Eukaryota</taxon>
        <taxon>Fungi</taxon>
        <taxon>Dikarya</taxon>
        <taxon>Basidiomycota</taxon>
        <taxon>Ustilaginomycotina</taxon>
        <taxon>Malasseziomycetes</taxon>
        <taxon>Malasseziales</taxon>
        <taxon>Malasseziaceae</taxon>
        <taxon>Malassezia</taxon>
    </lineage>
</organism>
<feature type="compositionally biased region" description="Polar residues" evidence="1">
    <location>
        <begin position="595"/>
        <end position="606"/>
    </location>
</feature>
<feature type="compositionally biased region" description="Low complexity" evidence="1">
    <location>
        <begin position="273"/>
        <end position="285"/>
    </location>
</feature>
<feature type="compositionally biased region" description="Basic and acidic residues" evidence="1">
    <location>
        <begin position="234"/>
        <end position="258"/>
    </location>
</feature>
<feature type="region of interest" description="Disordered" evidence="1">
    <location>
        <begin position="230"/>
        <end position="351"/>
    </location>
</feature>
<reference evidence="2" key="1">
    <citation type="submission" date="2023-03" db="EMBL/GenBank/DDBJ databases">
        <title>Mating type loci evolution in Malassezia.</title>
        <authorList>
            <person name="Coelho M.A."/>
        </authorList>
    </citation>
    <scope>NUCLEOTIDE SEQUENCE</scope>
    <source>
        <strain evidence="2">CBS 9557</strain>
    </source>
</reference>
<keyword evidence="3" id="KW-1185">Reference proteome</keyword>
<feature type="region of interest" description="Disordered" evidence="1">
    <location>
        <begin position="535"/>
        <end position="623"/>
    </location>
</feature>
<evidence type="ECO:0000256" key="1">
    <source>
        <dbReference type="SAM" id="MobiDB-lite"/>
    </source>
</evidence>
<dbReference type="EMBL" id="CP119892">
    <property type="protein sequence ID" value="WFD25569.1"/>
    <property type="molecule type" value="Genomic_DNA"/>
</dbReference>
<gene>
    <name evidence="2" type="ORF">MNAN1_000529</name>
</gene>
<protein>
    <submittedName>
        <fullName evidence="2">Uncharacterized protein</fullName>
    </submittedName>
</protein>
<feature type="region of interest" description="Disordered" evidence="1">
    <location>
        <begin position="408"/>
        <end position="452"/>
    </location>
</feature>
<dbReference type="Proteomes" id="UP001213623">
    <property type="component" value="Chromosome 1"/>
</dbReference>
<proteinExistence type="predicted"/>
<feature type="compositionally biased region" description="Polar residues" evidence="1">
    <location>
        <begin position="321"/>
        <end position="332"/>
    </location>
</feature>
<evidence type="ECO:0000313" key="3">
    <source>
        <dbReference type="Proteomes" id="UP001213623"/>
    </source>
</evidence>
<feature type="compositionally biased region" description="Acidic residues" evidence="1">
    <location>
        <begin position="563"/>
        <end position="572"/>
    </location>
</feature>
<accession>A0AAF0J149</accession>
<name>A0AAF0J149_9BASI</name>
<dbReference type="PROSITE" id="PS00018">
    <property type="entry name" value="EF_HAND_1"/>
    <property type="match status" value="1"/>
</dbReference>
<feature type="compositionally biased region" description="Basic residues" evidence="1">
    <location>
        <begin position="614"/>
        <end position="623"/>
    </location>
</feature>
<dbReference type="AlphaFoldDB" id="A0AAF0J149"/>
<dbReference type="InterPro" id="IPR018247">
    <property type="entry name" value="EF_Hand_1_Ca_BS"/>
</dbReference>